<reference evidence="10" key="1">
    <citation type="journal article" date="2022" name="Int. J. Syst. Evol. Microbiol.">
        <title>Anaeromyxobacter oryzae sp. nov., Anaeromyxobacter diazotrophicus sp. nov. and Anaeromyxobacter paludicola sp. nov., isolated from paddy soils.</title>
        <authorList>
            <person name="Itoh H."/>
            <person name="Xu Z."/>
            <person name="Mise K."/>
            <person name="Masuda Y."/>
            <person name="Ushijima N."/>
            <person name="Hayakawa C."/>
            <person name="Shiratori Y."/>
            <person name="Senoo K."/>
        </authorList>
    </citation>
    <scope>NUCLEOTIDE SEQUENCE [LARGE SCALE GENOMIC DNA]</scope>
    <source>
        <strain evidence="10">Red232</strain>
    </source>
</reference>
<accession>A0ABM7WPC7</accession>
<dbReference type="Pfam" id="PF25247">
    <property type="entry name" value="LbH_GLGC"/>
    <property type="match status" value="1"/>
</dbReference>
<evidence type="ECO:0000256" key="6">
    <source>
        <dbReference type="ARBA" id="ARBA00022840"/>
    </source>
</evidence>
<keyword evidence="3" id="KW-0808">Transferase</keyword>
<name>A0ABM7WPC7_9BACT</name>
<dbReference type="CDD" id="cd02508">
    <property type="entry name" value="ADP_Glucose_PP"/>
    <property type="match status" value="1"/>
</dbReference>
<evidence type="ECO:0000256" key="7">
    <source>
        <dbReference type="ARBA" id="ARBA00023277"/>
    </source>
</evidence>
<dbReference type="NCBIfam" id="NF002772">
    <property type="entry name" value="PRK02862.1"/>
    <property type="match status" value="1"/>
</dbReference>
<keyword evidence="2" id="KW-0321">Glycogen metabolism</keyword>
<dbReference type="EMBL" id="AP025591">
    <property type="protein sequence ID" value="BDG01319.1"/>
    <property type="molecule type" value="Genomic_DNA"/>
</dbReference>
<dbReference type="InterPro" id="IPR005836">
    <property type="entry name" value="ADP_Glu_pyroP_CS"/>
</dbReference>
<dbReference type="InterPro" id="IPR011004">
    <property type="entry name" value="Trimer_LpxA-like_sf"/>
</dbReference>
<dbReference type="Gene3D" id="2.160.10.10">
    <property type="entry name" value="Hexapeptide repeat proteins"/>
    <property type="match status" value="1"/>
</dbReference>
<dbReference type="GO" id="GO:0016779">
    <property type="term" value="F:nucleotidyltransferase activity"/>
    <property type="evidence" value="ECO:0007669"/>
    <property type="project" value="UniProtKB-KW"/>
</dbReference>
<dbReference type="PROSITE" id="PS00808">
    <property type="entry name" value="ADP_GLC_PYROPHOSPH_1"/>
    <property type="match status" value="1"/>
</dbReference>
<keyword evidence="5" id="KW-0547">Nucleotide-binding</keyword>
<dbReference type="Pfam" id="PF00483">
    <property type="entry name" value="NTP_transferase"/>
    <property type="match status" value="1"/>
</dbReference>
<evidence type="ECO:0000313" key="9">
    <source>
        <dbReference type="EMBL" id="BDG01319.1"/>
    </source>
</evidence>
<dbReference type="RefSeq" id="WP_248357748.1">
    <property type="nucleotide sequence ID" value="NZ_AP025591.1"/>
</dbReference>
<evidence type="ECO:0000256" key="5">
    <source>
        <dbReference type="ARBA" id="ARBA00022741"/>
    </source>
</evidence>
<evidence type="ECO:0000256" key="4">
    <source>
        <dbReference type="ARBA" id="ARBA00022695"/>
    </source>
</evidence>
<evidence type="ECO:0000259" key="8">
    <source>
        <dbReference type="Pfam" id="PF00483"/>
    </source>
</evidence>
<sequence>MEDCLAVILGGGRGTRLFPLTQERSKPAVPIGGKYRLIDIPISNCLNSNLRRIFVLTQYNSESLNNHVGQTYKFDVFSRGFVTILAAEQTDDSGDWFQGTADAVRQSLRHLKAHRSRDVLILSGDQLFQMDFRDFAATHRNQRAAATVGVIPVPREQTAGFGILKVDARGRIIHFEEKPGPDRLDDLESDIPGYGRGFLASMGIYMFERAALEKAISDRALVDFGRHVIPSAIGRTQVQAHVFRGYWEDVGTIASYFQAGLDLTRPIPPFDFHDWRRPIYTHPRFLPATRIEGCTLRSALVSEGSILMGAEIERSVIGIRSRIGAGTRLRDTLVLGADAYESLEEMERARASGHPPLGIGGDCVIQHAIIDKNARIGRGVRILNEAGAQHADGDGYYIREGVVIVPKGGVIRDGAVI</sequence>
<dbReference type="CDD" id="cd04651">
    <property type="entry name" value="LbH_G1P_AT_C"/>
    <property type="match status" value="1"/>
</dbReference>
<gene>
    <name evidence="9" type="primary">glgC</name>
    <name evidence="9" type="ORF">AMOR_03150</name>
</gene>
<feature type="domain" description="Nucleotidyl transferase" evidence="8">
    <location>
        <begin position="6"/>
        <end position="264"/>
    </location>
</feature>
<keyword evidence="6" id="KW-0067">ATP-binding</keyword>
<keyword evidence="10" id="KW-1185">Reference proteome</keyword>
<dbReference type="InterPro" id="IPR005835">
    <property type="entry name" value="NTP_transferase_dom"/>
</dbReference>
<comment type="similarity">
    <text evidence="1">Belongs to the bacterial/plant glucose-1-phosphate adenylyltransferase family.</text>
</comment>
<dbReference type="Gene3D" id="3.90.550.10">
    <property type="entry name" value="Spore Coat Polysaccharide Biosynthesis Protein SpsA, Chain A"/>
    <property type="match status" value="1"/>
</dbReference>
<evidence type="ECO:0000256" key="2">
    <source>
        <dbReference type="ARBA" id="ARBA00022600"/>
    </source>
</evidence>
<dbReference type="PANTHER" id="PTHR43523">
    <property type="entry name" value="GLUCOSE-1-PHOSPHATE ADENYLYLTRANSFERASE-RELATED"/>
    <property type="match status" value="1"/>
</dbReference>
<organism evidence="9 10">
    <name type="scientific">Anaeromyxobacter oryzae</name>
    <dbReference type="NCBI Taxonomy" id="2918170"/>
    <lineage>
        <taxon>Bacteria</taxon>
        <taxon>Pseudomonadati</taxon>
        <taxon>Myxococcota</taxon>
        <taxon>Myxococcia</taxon>
        <taxon>Myxococcales</taxon>
        <taxon>Cystobacterineae</taxon>
        <taxon>Anaeromyxobacteraceae</taxon>
        <taxon>Anaeromyxobacter</taxon>
    </lineage>
</organism>
<dbReference type="SUPFAM" id="SSF51161">
    <property type="entry name" value="Trimeric LpxA-like enzymes"/>
    <property type="match status" value="1"/>
</dbReference>
<evidence type="ECO:0000256" key="1">
    <source>
        <dbReference type="ARBA" id="ARBA00010443"/>
    </source>
</evidence>
<evidence type="ECO:0000313" key="10">
    <source>
        <dbReference type="Proteomes" id="UP001162891"/>
    </source>
</evidence>
<dbReference type="Proteomes" id="UP001162891">
    <property type="component" value="Chromosome"/>
</dbReference>
<dbReference type="PROSITE" id="PS00809">
    <property type="entry name" value="ADP_GLC_PYROPHOSPH_2"/>
    <property type="match status" value="1"/>
</dbReference>
<dbReference type="PANTHER" id="PTHR43523:SF12">
    <property type="entry name" value="GLUCOSE-1-PHOSPHATE ADENYLYLTRANSFERASE LARGE SUBUNIT 1, CHLOROPLASTIC-RELATED"/>
    <property type="match status" value="1"/>
</dbReference>
<dbReference type="SUPFAM" id="SSF53448">
    <property type="entry name" value="Nucleotide-diphospho-sugar transferases"/>
    <property type="match status" value="1"/>
</dbReference>
<dbReference type="InterPro" id="IPR011831">
    <property type="entry name" value="ADP-Glc_PPase"/>
</dbReference>
<keyword evidence="4 9" id="KW-0548">Nucleotidyltransferase</keyword>
<evidence type="ECO:0000256" key="3">
    <source>
        <dbReference type="ARBA" id="ARBA00022679"/>
    </source>
</evidence>
<protein>
    <submittedName>
        <fullName evidence="9">Glucose-1-phosphate adenylyltransferase</fullName>
    </submittedName>
</protein>
<keyword evidence="7" id="KW-0119">Carbohydrate metabolism</keyword>
<proteinExistence type="inferred from homology"/>
<dbReference type="InterPro" id="IPR029044">
    <property type="entry name" value="Nucleotide-diphossugar_trans"/>
</dbReference>